<dbReference type="SUPFAM" id="SSF103473">
    <property type="entry name" value="MFS general substrate transporter"/>
    <property type="match status" value="1"/>
</dbReference>
<dbReference type="FunFam" id="1.20.1250.20:FF:000218">
    <property type="entry name" value="facilitated trehalose transporter Tret1"/>
    <property type="match status" value="1"/>
</dbReference>
<dbReference type="GO" id="GO:0022857">
    <property type="term" value="F:transmembrane transporter activity"/>
    <property type="evidence" value="ECO:0007669"/>
    <property type="project" value="InterPro"/>
</dbReference>
<dbReference type="InterPro" id="IPR050549">
    <property type="entry name" value="MFS_Trehalose_Transporter"/>
</dbReference>
<proteinExistence type="predicted"/>
<dbReference type="PRINTS" id="PR00171">
    <property type="entry name" value="SUGRTRNSPORT"/>
</dbReference>
<gene>
    <name evidence="11" type="ORF">PV328_008725</name>
</gene>
<evidence type="ECO:0000256" key="9">
    <source>
        <dbReference type="SAM" id="Phobius"/>
    </source>
</evidence>
<evidence type="ECO:0000256" key="8">
    <source>
        <dbReference type="ARBA" id="ARBA00023180"/>
    </source>
</evidence>
<evidence type="ECO:0000259" key="10">
    <source>
        <dbReference type="PROSITE" id="PS50850"/>
    </source>
</evidence>
<protein>
    <recommendedName>
        <fullName evidence="10">Major facilitator superfamily (MFS) profile domain-containing protein</fullName>
    </recommendedName>
</protein>
<evidence type="ECO:0000256" key="4">
    <source>
        <dbReference type="ARBA" id="ARBA00022597"/>
    </source>
</evidence>
<feature type="transmembrane region" description="Helical" evidence="9">
    <location>
        <begin position="399"/>
        <end position="420"/>
    </location>
</feature>
<feature type="domain" description="Major facilitator superfamily (MFS) profile" evidence="10">
    <location>
        <begin position="22"/>
        <end position="455"/>
    </location>
</feature>
<keyword evidence="3" id="KW-1003">Cell membrane</keyword>
<feature type="transmembrane region" description="Helical" evidence="9">
    <location>
        <begin position="20"/>
        <end position="44"/>
    </location>
</feature>
<reference evidence="11" key="2">
    <citation type="submission" date="2023-03" db="EMBL/GenBank/DDBJ databases">
        <authorList>
            <person name="Inwood S.N."/>
            <person name="Skelly J.G."/>
            <person name="Guhlin J."/>
            <person name="Harrop T.W.R."/>
            <person name="Goldson S.G."/>
            <person name="Dearden P.K."/>
        </authorList>
    </citation>
    <scope>NUCLEOTIDE SEQUENCE</scope>
    <source>
        <strain evidence="11">Irish</strain>
        <tissue evidence="11">Whole body</tissue>
    </source>
</reference>
<dbReference type="EMBL" id="JAQQBS010000003">
    <property type="protein sequence ID" value="KAK0170949.1"/>
    <property type="molecule type" value="Genomic_DNA"/>
</dbReference>
<feature type="transmembrane region" description="Helical" evidence="9">
    <location>
        <begin position="364"/>
        <end position="387"/>
    </location>
</feature>
<dbReference type="InterPro" id="IPR020846">
    <property type="entry name" value="MFS_dom"/>
</dbReference>
<evidence type="ECO:0000256" key="3">
    <source>
        <dbReference type="ARBA" id="ARBA00022475"/>
    </source>
</evidence>
<feature type="transmembrane region" description="Helical" evidence="9">
    <location>
        <begin position="266"/>
        <end position="288"/>
    </location>
</feature>
<dbReference type="PROSITE" id="PS50850">
    <property type="entry name" value="MFS"/>
    <property type="match status" value="1"/>
</dbReference>
<feature type="transmembrane region" description="Helical" evidence="9">
    <location>
        <begin position="176"/>
        <end position="196"/>
    </location>
</feature>
<keyword evidence="2" id="KW-0813">Transport</keyword>
<keyword evidence="5 9" id="KW-0812">Transmembrane</keyword>
<evidence type="ECO:0000256" key="5">
    <source>
        <dbReference type="ARBA" id="ARBA00022692"/>
    </source>
</evidence>
<accession>A0AA39KRD6</accession>
<dbReference type="Gene3D" id="1.20.1250.20">
    <property type="entry name" value="MFS general substrate transporter like domains"/>
    <property type="match status" value="1"/>
</dbReference>
<reference evidence="11" key="1">
    <citation type="journal article" date="2023" name="bioRxiv">
        <title>Scaffold-level genome assemblies of two parasitoid biocontrol wasps reveal the parthenogenesis mechanism and an associated novel virus.</title>
        <authorList>
            <person name="Inwood S."/>
            <person name="Skelly J."/>
            <person name="Guhlin J."/>
            <person name="Harrop T."/>
            <person name="Goldson S."/>
            <person name="Dearden P."/>
        </authorList>
    </citation>
    <scope>NUCLEOTIDE SEQUENCE</scope>
    <source>
        <strain evidence="11">Irish</strain>
        <tissue evidence="11">Whole body</tissue>
    </source>
</reference>
<feature type="transmembrane region" description="Helical" evidence="9">
    <location>
        <begin position="123"/>
        <end position="140"/>
    </location>
</feature>
<dbReference type="InterPro" id="IPR005828">
    <property type="entry name" value="MFS_sugar_transport-like"/>
</dbReference>
<feature type="transmembrane region" description="Helical" evidence="9">
    <location>
        <begin position="303"/>
        <end position="323"/>
    </location>
</feature>
<name>A0AA39KRD6_9HYME</name>
<dbReference type="Proteomes" id="UP001168990">
    <property type="component" value="Unassembled WGS sequence"/>
</dbReference>
<dbReference type="Pfam" id="PF00083">
    <property type="entry name" value="Sugar_tr"/>
    <property type="match status" value="1"/>
</dbReference>
<keyword evidence="4" id="KW-0762">Sugar transport</keyword>
<keyword evidence="8" id="KW-0325">Glycoprotein</keyword>
<keyword evidence="12" id="KW-1185">Reference proteome</keyword>
<organism evidence="11 12">
    <name type="scientific">Microctonus aethiopoides</name>
    <dbReference type="NCBI Taxonomy" id="144406"/>
    <lineage>
        <taxon>Eukaryota</taxon>
        <taxon>Metazoa</taxon>
        <taxon>Ecdysozoa</taxon>
        <taxon>Arthropoda</taxon>
        <taxon>Hexapoda</taxon>
        <taxon>Insecta</taxon>
        <taxon>Pterygota</taxon>
        <taxon>Neoptera</taxon>
        <taxon>Endopterygota</taxon>
        <taxon>Hymenoptera</taxon>
        <taxon>Apocrita</taxon>
        <taxon>Ichneumonoidea</taxon>
        <taxon>Braconidae</taxon>
        <taxon>Euphorinae</taxon>
        <taxon>Microctonus</taxon>
    </lineage>
</organism>
<dbReference type="AlphaFoldDB" id="A0AA39KRD6"/>
<sequence>MEKLEFEQKIVAQPGGRRQFIAAIIANLSTLAYGFVIGYASPSMALLQSPKSPLENGPLTDNQISWLNGIQVIGGIITLPFCTSLSEKFGRKITSCLISIPLGICWLSTIFTTTFVGILVARFLSGVAGAISLFIVSIYVTEISNDNIRGFLGSFLVFFINIGILLGYIVGATLSYQLSAIFGLAIPVIFIVFFVFMPETPVFFVRNNRIPEAIRSLMWLKNNDKQTVDKELLRLEEFEKANSNDDNNRSVSVKSLFKDRGTIKGLIISLVLLNGQQLCGISIVVVYTSKIFEIAQSSLSPNASAIIVGVIQVIGSVLSTLLVERAGRRLLLLISCGGMAIAHICLGIFLYMQLNLFDVTPFKWIPITALSLFTLIYCLGMGPLPFVVSSEIFSSDICALANSVAQMCMWILAFFLLKFFPNLIEIFGMYGCFLLFACFCMALFIFTYFFIPETKGKSIKMILDELNGLPKESEQNGYIKALDVKKNSHSFIP</sequence>
<evidence type="ECO:0000256" key="1">
    <source>
        <dbReference type="ARBA" id="ARBA00004651"/>
    </source>
</evidence>
<evidence type="ECO:0000313" key="11">
    <source>
        <dbReference type="EMBL" id="KAK0170949.1"/>
    </source>
</evidence>
<feature type="transmembrane region" description="Helical" evidence="9">
    <location>
        <begin position="330"/>
        <end position="352"/>
    </location>
</feature>
<evidence type="ECO:0000256" key="6">
    <source>
        <dbReference type="ARBA" id="ARBA00022989"/>
    </source>
</evidence>
<evidence type="ECO:0000256" key="7">
    <source>
        <dbReference type="ARBA" id="ARBA00023136"/>
    </source>
</evidence>
<evidence type="ECO:0000256" key="2">
    <source>
        <dbReference type="ARBA" id="ARBA00022448"/>
    </source>
</evidence>
<keyword evidence="7 9" id="KW-0472">Membrane</keyword>
<feature type="transmembrane region" description="Helical" evidence="9">
    <location>
        <begin position="426"/>
        <end position="451"/>
    </location>
</feature>
<dbReference type="PANTHER" id="PTHR48021:SF33">
    <property type="entry name" value="AT22075P-RELATED"/>
    <property type="match status" value="1"/>
</dbReference>
<comment type="caution">
    <text evidence="11">The sequence shown here is derived from an EMBL/GenBank/DDBJ whole genome shotgun (WGS) entry which is preliminary data.</text>
</comment>
<keyword evidence="6 9" id="KW-1133">Transmembrane helix</keyword>
<dbReference type="InterPro" id="IPR036259">
    <property type="entry name" value="MFS_trans_sf"/>
</dbReference>
<dbReference type="PANTHER" id="PTHR48021">
    <property type="match status" value="1"/>
</dbReference>
<comment type="subcellular location">
    <subcellularLocation>
        <location evidence="1">Cell membrane</location>
        <topology evidence="1">Multi-pass membrane protein</topology>
    </subcellularLocation>
</comment>
<dbReference type="InterPro" id="IPR003663">
    <property type="entry name" value="Sugar/inositol_transpt"/>
</dbReference>
<feature type="transmembrane region" description="Helical" evidence="9">
    <location>
        <begin position="152"/>
        <end position="170"/>
    </location>
</feature>
<feature type="transmembrane region" description="Helical" evidence="9">
    <location>
        <begin position="97"/>
        <end position="117"/>
    </location>
</feature>
<feature type="transmembrane region" description="Helical" evidence="9">
    <location>
        <begin position="64"/>
        <end position="85"/>
    </location>
</feature>
<evidence type="ECO:0000313" key="12">
    <source>
        <dbReference type="Proteomes" id="UP001168990"/>
    </source>
</evidence>
<dbReference type="GO" id="GO:0005886">
    <property type="term" value="C:plasma membrane"/>
    <property type="evidence" value="ECO:0007669"/>
    <property type="project" value="UniProtKB-SubCell"/>
</dbReference>